<dbReference type="EMBL" id="BAFH01000003">
    <property type="protein sequence ID" value="GAB62704.1"/>
    <property type="molecule type" value="Genomic_DNA"/>
</dbReference>
<comment type="caution">
    <text evidence="2">The sequence shown here is derived from an EMBL/GenBank/DDBJ whole genome shotgun (WGS) entry which is preliminary data.</text>
</comment>
<keyword evidence="1" id="KW-0472">Membrane</keyword>
<evidence type="ECO:0000313" key="3">
    <source>
        <dbReference type="Proteomes" id="UP000002985"/>
    </source>
</evidence>
<feature type="transmembrane region" description="Helical" evidence="1">
    <location>
        <begin position="39"/>
        <end position="58"/>
    </location>
</feature>
<evidence type="ECO:0000313" key="2">
    <source>
        <dbReference type="EMBL" id="GAB62704.1"/>
    </source>
</evidence>
<dbReference type="AlphaFoldDB" id="I3ILV9"/>
<evidence type="ECO:0000256" key="1">
    <source>
        <dbReference type="SAM" id="Phobius"/>
    </source>
</evidence>
<gene>
    <name evidence="2" type="ORF">KSU1_C1108</name>
</gene>
<keyword evidence="3" id="KW-1185">Reference proteome</keyword>
<name>I3ILV9_9BACT</name>
<proteinExistence type="predicted"/>
<dbReference type="Proteomes" id="UP000002985">
    <property type="component" value="Unassembled WGS sequence"/>
</dbReference>
<keyword evidence="1" id="KW-0812">Transmembrane</keyword>
<organism evidence="2 3">
    <name type="scientific">Candidatus Jettenia caeni</name>
    <dbReference type="NCBI Taxonomy" id="247490"/>
    <lineage>
        <taxon>Bacteria</taxon>
        <taxon>Pseudomonadati</taxon>
        <taxon>Planctomycetota</taxon>
        <taxon>Candidatus Brocadiia</taxon>
        <taxon>Candidatus Brocadiales</taxon>
        <taxon>Candidatus Brocadiaceae</taxon>
        <taxon>Candidatus Jettenia</taxon>
    </lineage>
</organism>
<keyword evidence="1" id="KW-1133">Transmembrane helix</keyword>
<accession>I3ILV9</accession>
<sequence length="59" mass="7065">MGKPFSISLLSQILFHHTPKSVRELKQYLHFGSYHFRDFESYMNHILLVILAYLYATYV</sequence>
<protein>
    <submittedName>
        <fullName evidence="2">Uncharacterized protein</fullName>
    </submittedName>
</protein>
<reference evidence="2 3" key="1">
    <citation type="journal article" date="2012" name="FEBS Lett.">
        <title>Anammox organism KSU-1 expresses a NirK-type copper-containing nitrite reductase instead of a NirS-type with cytochrome cd1.</title>
        <authorList>
            <person name="Hira D."/>
            <person name="Toh H."/>
            <person name="Migita C.T."/>
            <person name="Okubo H."/>
            <person name="Nishiyama T."/>
            <person name="Hattori M."/>
            <person name="Furukawa K."/>
            <person name="Fujii T."/>
        </authorList>
    </citation>
    <scope>NUCLEOTIDE SEQUENCE [LARGE SCALE GENOMIC DNA]</scope>
</reference>